<gene>
    <name evidence="3" type="ORF">CDV36_007442</name>
</gene>
<sequence length="137" mass="15422">MESSTMDLAYRRLEHEYNELLQSYNKLLHSNSVMRKFAYGSVFLSMCGGAALGLCLYCWLKSRRQAGKNGQPASRNPGDGFGGVELQPLSSPGRAVVRGEDDMTRELLPRYRPRDTAPRYSVTDPHTQRPQAPWSNV</sequence>
<dbReference type="Proteomes" id="UP000277212">
    <property type="component" value="Unassembled WGS sequence"/>
</dbReference>
<name>A0A3M2S5P6_9HYPO</name>
<feature type="region of interest" description="Disordered" evidence="1">
    <location>
        <begin position="67"/>
        <end position="137"/>
    </location>
</feature>
<reference evidence="3 4" key="1">
    <citation type="submission" date="2017-06" db="EMBL/GenBank/DDBJ databases">
        <title>Comparative genomic analysis of Ambrosia Fusariam Clade fungi.</title>
        <authorList>
            <person name="Stajich J.E."/>
            <person name="Carrillo J."/>
            <person name="Kijimoto T."/>
            <person name="Eskalen A."/>
            <person name="O'Donnell K."/>
            <person name="Kasson M."/>
        </authorList>
    </citation>
    <scope>NUCLEOTIDE SEQUENCE [LARGE SCALE GENOMIC DNA]</scope>
    <source>
        <strain evidence="3">UCR3666</strain>
    </source>
</reference>
<keyword evidence="2" id="KW-0812">Transmembrane</keyword>
<evidence type="ECO:0000313" key="4">
    <source>
        <dbReference type="Proteomes" id="UP000277212"/>
    </source>
</evidence>
<keyword evidence="4" id="KW-1185">Reference proteome</keyword>
<feature type="transmembrane region" description="Helical" evidence="2">
    <location>
        <begin position="37"/>
        <end position="60"/>
    </location>
</feature>
<feature type="compositionally biased region" description="Basic and acidic residues" evidence="1">
    <location>
        <begin position="97"/>
        <end position="117"/>
    </location>
</feature>
<keyword evidence="2" id="KW-1133">Transmembrane helix</keyword>
<evidence type="ECO:0000256" key="1">
    <source>
        <dbReference type="SAM" id="MobiDB-lite"/>
    </source>
</evidence>
<accession>A0A3M2S5P6</accession>
<proteinExistence type="predicted"/>
<evidence type="ECO:0000313" key="3">
    <source>
        <dbReference type="EMBL" id="RMJ12891.1"/>
    </source>
</evidence>
<keyword evidence="2" id="KW-0472">Membrane</keyword>
<dbReference type="OrthoDB" id="5022799at2759"/>
<dbReference type="AlphaFoldDB" id="A0A3M2S5P6"/>
<protein>
    <submittedName>
        <fullName evidence="3">Uncharacterized protein</fullName>
    </submittedName>
</protein>
<comment type="caution">
    <text evidence="3">The sequence shown here is derived from an EMBL/GenBank/DDBJ whole genome shotgun (WGS) entry which is preliminary data.</text>
</comment>
<dbReference type="EMBL" id="NKUJ01000122">
    <property type="protein sequence ID" value="RMJ12891.1"/>
    <property type="molecule type" value="Genomic_DNA"/>
</dbReference>
<evidence type="ECO:0000256" key="2">
    <source>
        <dbReference type="SAM" id="Phobius"/>
    </source>
</evidence>
<feature type="compositionally biased region" description="Polar residues" evidence="1">
    <location>
        <begin position="124"/>
        <end position="137"/>
    </location>
</feature>
<organism evidence="3 4">
    <name type="scientific">Fusarium kuroshium</name>
    <dbReference type="NCBI Taxonomy" id="2010991"/>
    <lineage>
        <taxon>Eukaryota</taxon>
        <taxon>Fungi</taxon>
        <taxon>Dikarya</taxon>
        <taxon>Ascomycota</taxon>
        <taxon>Pezizomycotina</taxon>
        <taxon>Sordariomycetes</taxon>
        <taxon>Hypocreomycetidae</taxon>
        <taxon>Hypocreales</taxon>
        <taxon>Nectriaceae</taxon>
        <taxon>Fusarium</taxon>
        <taxon>Fusarium solani species complex</taxon>
    </lineage>
</organism>